<dbReference type="GO" id="GO:0006646">
    <property type="term" value="P:phosphatidylethanolamine biosynthetic process"/>
    <property type="evidence" value="ECO:0007669"/>
    <property type="project" value="UniProtKB-UniRule"/>
</dbReference>
<gene>
    <name evidence="11 13" type="primary">psd</name>
    <name evidence="13" type="ORF">P856_503</name>
</gene>
<proteinExistence type="inferred from homology"/>
<evidence type="ECO:0000256" key="1">
    <source>
        <dbReference type="ARBA" id="ARBA00022475"/>
    </source>
</evidence>
<keyword evidence="1 11" id="KW-1003">Cell membrane</keyword>
<dbReference type="eggNOG" id="COG0688">
    <property type="taxonomic scope" value="Bacteria"/>
</dbReference>
<sequence>MLNLIIAPIAREGLPFIAIFALATIILSIITNWLFLPSLILTMGCVYFFRDPDRITPVRHGLIISPADGVVISISQASWPEELGLNPGKVQRICIFMNVFDVHVNRIPVDCRIVKLTYIPGKFINASLDKTSKQNERQLITMETQNGQLIALAQIAGLLARRIRCKVSEGQTMLAGERFGMICFGSRVDIYLPPDVAPLIALGQRCIAGETVIADLDSTEALREGAMR</sequence>
<evidence type="ECO:0000256" key="8">
    <source>
        <dbReference type="ARBA" id="ARBA00023239"/>
    </source>
</evidence>
<comment type="function">
    <text evidence="11">Catalyzes the formation of phosphatidylethanolamine (PtdEtn) from phosphatidylserine (PtdSer).</text>
</comment>
<evidence type="ECO:0000256" key="11">
    <source>
        <dbReference type="HAMAP-Rule" id="MF_00664"/>
    </source>
</evidence>
<dbReference type="NCBIfam" id="NF003679">
    <property type="entry name" value="PRK05305.1-3"/>
    <property type="match status" value="1"/>
</dbReference>
<feature type="chain" id="PRO_5023411833" description="Phosphatidylserine decarboxylase alpha chain" evidence="11">
    <location>
        <begin position="186"/>
        <end position="228"/>
    </location>
</feature>
<keyword evidence="7 11" id="KW-0594">Phospholipid biosynthesis</keyword>
<dbReference type="HOGENOM" id="CLU_072492_0_0_5"/>
<keyword evidence="9 11" id="KW-1208">Phospholipid metabolism</keyword>
<keyword evidence="2 11" id="KW-0444">Lipid biosynthesis</keyword>
<keyword evidence="14" id="KW-1185">Reference proteome</keyword>
<dbReference type="STRING" id="1401328.P856_503"/>
<comment type="similarity">
    <text evidence="11">Belongs to the phosphatidylserine decarboxylase family. PSD-A subfamily.</text>
</comment>
<evidence type="ECO:0000256" key="10">
    <source>
        <dbReference type="ARBA" id="ARBA00023317"/>
    </source>
</evidence>
<protein>
    <recommendedName>
        <fullName evidence="11">Phosphatidylserine decarboxylase proenzyme</fullName>
        <ecNumber evidence="11">4.1.1.65</ecNumber>
    </recommendedName>
    <component>
        <recommendedName>
            <fullName evidence="11">Phosphatidylserine decarboxylase alpha chain</fullName>
        </recommendedName>
    </component>
    <component>
        <recommendedName>
            <fullName evidence="11">Phosphatidylserine decarboxylase beta chain</fullName>
        </recommendedName>
    </component>
</protein>
<evidence type="ECO:0000256" key="12">
    <source>
        <dbReference type="SAM" id="Phobius"/>
    </source>
</evidence>
<dbReference type="KEGG" id="efk:P856_503"/>
<reference evidence="13 14" key="1">
    <citation type="journal article" date="2013" name="PLoS ONE">
        <title>Bacterial endosymbiosis in a chordate host: long-term co-evolution and conservation of secondary metabolism.</title>
        <authorList>
            <person name="Kwan J.C."/>
            <person name="Schmidt E.W."/>
        </authorList>
    </citation>
    <scope>NUCLEOTIDE SEQUENCE [LARGE SCALE GENOMIC DNA]</scope>
    <source>
        <strain evidence="14">faulkneri L5</strain>
    </source>
</reference>
<dbReference type="NCBIfam" id="NF003685">
    <property type="entry name" value="PRK05305.2-5"/>
    <property type="match status" value="1"/>
</dbReference>
<name>V9TWP3_9PROT</name>
<evidence type="ECO:0000256" key="3">
    <source>
        <dbReference type="ARBA" id="ARBA00022793"/>
    </source>
</evidence>
<keyword evidence="8 11" id="KW-0456">Lyase</keyword>
<keyword evidence="10 11" id="KW-0670">Pyruvate</keyword>
<accession>V9TWP3</accession>
<feature type="chain" id="PRO_5023411832" description="Phosphatidylserine decarboxylase beta chain" evidence="11">
    <location>
        <begin position="1"/>
        <end position="185"/>
    </location>
</feature>
<dbReference type="GO" id="GO:0004609">
    <property type="term" value="F:phosphatidylserine decarboxylase activity"/>
    <property type="evidence" value="ECO:0007669"/>
    <property type="project" value="UniProtKB-UniRule"/>
</dbReference>
<dbReference type="GO" id="GO:0005886">
    <property type="term" value="C:plasma membrane"/>
    <property type="evidence" value="ECO:0007669"/>
    <property type="project" value="UniProtKB-SubCell"/>
</dbReference>
<keyword evidence="12" id="KW-1133">Transmembrane helix</keyword>
<evidence type="ECO:0000313" key="13">
    <source>
        <dbReference type="EMBL" id="AHC73720.1"/>
    </source>
</evidence>
<evidence type="ECO:0000256" key="4">
    <source>
        <dbReference type="ARBA" id="ARBA00023098"/>
    </source>
</evidence>
<feature type="modified residue" description="Pyruvic acid (Ser); by autocatalysis" evidence="11">
    <location>
        <position position="186"/>
    </location>
</feature>
<evidence type="ECO:0000313" key="14">
    <source>
        <dbReference type="Proteomes" id="UP000018700"/>
    </source>
</evidence>
<comment type="subunit">
    <text evidence="11">Heterodimer of a large membrane-associated beta subunit and a small pyruvoyl-containing alpha subunit.</text>
</comment>
<dbReference type="EC" id="4.1.1.65" evidence="11"/>
<dbReference type="PATRIC" id="fig|1401328.3.peg.496"/>
<feature type="transmembrane region" description="Helical" evidence="12">
    <location>
        <begin position="16"/>
        <end position="49"/>
    </location>
</feature>
<feature type="active site" description="Schiff-base intermediate with substrate; via pyruvic acid" evidence="11">
    <location>
        <position position="186"/>
    </location>
</feature>
<dbReference type="InterPro" id="IPR003817">
    <property type="entry name" value="PS_Dcarbxylase"/>
</dbReference>
<keyword evidence="5 11" id="KW-0472">Membrane</keyword>
<dbReference type="OrthoDB" id="9790893at2"/>
<keyword evidence="6 11" id="KW-0865">Zymogen</keyword>
<keyword evidence="4 11" id="KW-0443">Lipid metabolism</keyword>
<keyword evidence="3 11" id="KW-0210">Decarboxylase</keyword>
<dbReference type="AlphaFoldDB" id="V9TWP3"/>
<dbReference type="InterPro" id="IPR033175">
    <property type="entry name" value="PSD-A"/>
</dbReference>
<dbReference type="RefSeq" id="WP_025300600.1">
    <property type="nucleotide sequence ID" value="NZ_CP006745.1"/>
</dbReference>
<keyword evidence="12" id="KW-0812">Transmembrane</keyword>
<comment type="subcellular location">
    <subcellularLocation>
        <location evidence="11">Cell membrane</location>
        <topology evidence="11">Peripheral membrane protein</topology>
    </subcellularLocation>
</comment>
<evidence type="ECO:0000256" key="2">
    <source>
        <dbReference type="ARBA" id="ARBA00022516"/>
    </source>
</evidence>
<evidence type="ECO:0000256" key="5">
    <source>
        <dbReference type="ARBA" id="ARBA00023136"/>
    </source>
</evidence>
<dbReference type="HAMAP" id="MF_00664">
    <property type="entry name" value="PS_decarb_PSD_A"/>
    <property type="match status" value="1"/>
</dbReference>
<evidence type="ECO:0000256" key="9">
    <source>
        <dbReference type="ARBA" id="ARBA00023264"/>
    </source>
</evidence>
<dbReference type="Pfam" id="PF02666">
    <property type="entry name" value="PS_Dcarbxylase"/>
    <property type="match status" value="1"/>
</dbReference>
<evidence type="ECO:0000256" key="7">
    <source>
        <dbReference type="ARBA" id="ARBA00023209"/>
    </source>
</evidence>
<comment type="pathway">
    <text evidence="11">Phospholipid metabolism; phosphatidylethanolamine biosynthesis; phosphatidylethanolamine from CDP-diacylglycerol: step 2/2.</text>
</comment>
<comment type="PTM">
    <text evidence="11">Is synthesized initially as an inactive proenzyme. Formation of the active enzyme involves a self-maturation process in which the active site pyruvoyl group is generated from an internal serine residue via an autocatalytic post-translational modification. Two non-identical subunits are generated from the proenzyme in this reaction, and the pyruvate is formed at the N-terminus of the alpha chain, which is derived from the carboxyl end of the proenzyme. The post-translation cleavage follows an unusual pathway, termed non-hydrolytic serinolysis, in which the side chain hydroxyl group of the serine supplies its oxygen atom to form the C-terminus of the beta chain, while the remainder of the serine residue undergoes an oxidative deamination to produce ammonia and the pyruvoyl prosthetic group on the alpha chain.</text>
</comment>
<feature type="site" description="Cleavage (non-hydrolytic); by autocatalysis" evidence="11">
    <location>
        <begin position="185"/>
        <end position="186"/>
    </location>
</feature>
<dbReference type="NCBIfam" id="NF003678">
    <property type="entry name" value="PRK05305.1-2"/>
    <property type="match status" value="1"/>
</dbReference>
<dbReference type="PANTHER" id="PTHR35809:SF1">
    <property type="entry name" value="ARCHAETIDYLSERINE DECARBOXYLASE PROENZYME-RELATED"/>
    <property type="match status" value="1"/>
</dbReference>
<dbReference type="PANTHER" id="PTHR35809">
    <property type="entry name" value="ARCHAETIDYLSERINE DECARBOXYLASE PROENZYME-RELATED"/>
    <property type="match status" value="1"/>
</dbReference>
<comment type="cofactor">
    <cofactor evidence="11">
        <name>pyruvate</name>
        <dbReference type="ChEBI" id="CHEBI:15361"/>
    </cofactor>
    <text evidence="11">Binds 1 pyruvoyl group covalently per subunit.</text>
</comment>
<dbReference type="EMBL" id="CP006745">
    <property type="protein sequence ID" value="AHC73720.1"/>
    <property type="molecule type" value="Genomic_DNA"/>
</dbReference>
<evidence type="ECO:0000256" key="6">
    <source>
        <dbReference type="ARBA" id="ARBA00023145"/>
    </source>
</evidence>
<dbReference type="UniPathway" id="UPA00558">
    <property type="reaction ID" value="UER00616"/>
</dbReference>
<organism evidence="13 14">
    <name type="scientific">Candidatus Endolissoclinum faulkneri L5</name>
    <dbReference type="NCBI Taxonomy" id="1401328"/>
    <lineage>
        <taxon>Bacteria</taxon>
        <taxon>Pseudomonadati</taxon>
        <taxon>Pseudomonadota</taxon>
        <taxon>Alphaproteobacteria</taxon>
        <taxon>Rhodospirillales</taxon>
        <taxon>Rhodospirillaceae</taxon>
        <taxon>Candidatus Endolissoclinum</taxon>
    </lineage>
</organism>
<dbReference type="Proteomes" id="UP000018700">
    <property type="component" value="Chromosome"/>
</dbReference>
<comment type="catalytic activity">
    <reaction evidence="11">
        <text>a 1,2-diacyl-sn-glycero-3-phospho-L-serine + H(+) = a 1,2-diacyl-sn-glycero-3-phosphoethanolamine + CO2</text>
        <dbReference type="Rhea" id="RHEA:20828"/>
        <dbReference type="ChEBI" id="CHEBI:15378"/>
        <dbReference type="ChEBI" id="CHEBI:16526"/>
        <dbReference type="ChEBI" id="CHEBI:57262"/>
        <dbReference type="ChEBI" id="CHEBI:64612"/>
        <dbReference type="EC" id="4.1.1.65"/>
    </reaction>
</comment>